<dbReference type="PANTHER" id="PTHR31302:SF31">
    <property type="entry name" value="PHOSPHODIESTERASE YAEI"/>
    <property type="match status" value="1"/>
</dbReference>
<evidence type="ECO:0000313" key="5">
    <source>
        <dbReference type="EMBL" id="MFC4311366.1"/>
    </source>
</evidence>
<keyword evidence="3" id="KW-0472">Membrane</keyword>
<keyword evidence="2" id="KW-0378">Hydrolase</keyword>
<keyword evidence="1" id="KW-0479">Metal-binding</keyword>
<keyword evidence="3" id="KW-1133">Transmembrane helix</keyword>
<dbReference type="Proteomes" id="UP001595904">
    <property type="component" value="Unassembled WGS sequence"/>
</dbReference>
<dbReference type="RefSeq" id="WP_380600190.1">
    <property type="nucleotide sequence ID" value="NZ_JBHSDU010000003.1"/>
</dbReference>
<feature type="transmembrane region" description="Helical" evidence="3">
    <location>
        <begin position="103"/>
        <end position="121"/>
    </location>
</feature>
<dbReference type="InterPro" id="IPR029052">
    <property type="entry name" value="Metallo-depent_PP-like"/>
</dbReference>
<protein>
    <submittedName>
        <fullName evidence="5">Metallophosphoesterase</fullName>
    </submittedName>
</protein>
<evidence type="ECO:0000256" key="3">
    <source>
        <dbReference type="SAM" id="Phobius"/>
    </source>
</evidence>
<evidence type="ECO:0000256" key="2">
    <source>
        <dbReference type="ARBA" id="ARBA00022801"/>
    </source>
</evidence>
<dbReference type="EMBL" id="JBHSDU010000003">
    <property type="protein sequence ID" value="MFC4311366.1"/>
    <property type="molecule type" value="Genomic_DNA"/>
</dbReference>
<keyword evidence="6" id="KW-1185">Reference proteome</keyword>
<keyword evidence="3" id="KW-0812">Transmembrane</keyword>
<dbReference type="InterPro" id="IPR051158">
    <property type="entry name" value="Metallophosphoesterase_sf"/>
</dbReference>
<evidence type="ECO:0000259" key="4">
    <source>
        <dbReference type="Pfam" id="PF00149"/>
    </source>
</evidence>
<feature type="domain" description="Calcineurin-like phosphoesterase" evidence="4">
    <location>
        <begin position="147"/>
        <end position="315"/>
    </location>
</feature>
<accession>A0ABV8SV05</accession>
<sequence length="373" mass="40149">MLGLLGLLHVYIGVRLLPALSIGVTGGVIGALLLFASWVLIPMGLTARSRQTNDGGADTLVWTALIAMGLFSSLFVFTLLRDVALLIAALFTAAVATVRVQETSAWIVVGAAVFATLLGFINARRVARVVHVDVPIANLPPALHGFSIAQISDIHVGPTIRRNYVEGIVAAVNRLEADAIAITGDLVDGSVRELASHVEPLAQLRAKYGTFFVTGNHEYYSGERAWTRELRRLGLRVLMNEHVVVDHGDAKLVIAGVTDFSAHHFDPVNRSDPAAALVDAPVDAGAKILLAHQPRSAPEAAAAGFDLQLSGHTHGGQFWPWNFFVRFQQPFTAGLDRLGSLWIYTSRGTGYWGPPKRFGAPSEITRIRLVAAH</sequence>
<dbReference type="Pfam" id="PF00149">
    <property type="entry name" value="Metallophos"/>
    <property type="match status" value="1"/>
</dbReference>
<gene>
    <name evidence="5" type="ORF">ACFPN2_19865</name>
</gene>
<dbReference type="InterPro" id="IPR004843">
    <property type="entry name" value="Calcineurin-like_PHP"/>
</dbReference>
<comment type="caution">
    <text evidence="5">The sequence shown here is derived from an EMBL/GenBank/DDBJ whole genome shotgun (WGS) entry which is preliminary data.</text>
</comment>
<dbReference type="SUPFAM" id="SSF56300">
    <property type="entry name" value="Metallo-dependent phosphatases"/>
    <property type="match status" value="1"/>
</dbReference>
<proteinExistence type="predicted"/>
<evidence type="ECO:0000256" key="1">
    <source>
        <dbReference type="ARBA" id="ARBA00022723"/>
    </source>
</evidence>
<dbReference type="PANTHER" id="PTHR31302">
    <property type="entry name" value="TRANSMEMBRANE PROTEIN WITH METALLOPHOSPHOESTERASE DOMAIN-RELATED"/>
    <property type="match status" value="1"/>
</dbReference>
<evidence type="ECO:0000313" key="6">
    <source>
        <dbReference type="Proteomes" id="UP001595904"/>
    </source>
</evidence>
<feature type="transmembrane region" description="Helical" evidence="3">
    <location>
        <begin position="62"/>
        <end position="91"/>
    </location>
</feature>
<reference evidence="6" key="1">
    <citation type="journal article" date="2019" name="Int. J. Syst. Evol. Microbiol.">
        <title>The Global Catalogue of Microorganisms (GCM) 10K type strain sequencing project: providing services to taxonomists for standard genome sequencing and annotation.</title>
        <authorList>
            <consortium name="The Broad Institute Genomics Platform"/>
            <consortium name="The Broad Institute Genome Sequencing Center for Infectious Disease"/>
            <person name="Wu L."/>
            <person name="Ma J."/>
        </authorList>
    </citation>
    <scope>NUCLEOTIDE SEQUENCE [LARGE SCALE GENOMIC DNA]</scope>
    <source>
        <strain evidence="6">CGMCC 1.10759</strain>
    </source>
</reference>
<dbReference type="CDD" id="cd07385">
    <property type="entry name" value="MPP_YkuE_C"/>
    <property type="match status" value="1"/>
</dbReference>
<name>A0ABV8SV05_9GAMM</name>
<dbReference type="Gene3D" id="3.60.21.10">
    <property type="match status" value="1"/>
</dbReference>
<feature type="transmembrane region" description="Helical" evidence="3">
    <location>
        <begin position="20"/>
        <end position="41"/>
    </location>
</feature>
<organism evidence="5 6">
    <name type="scientific">Steroidobacter flavus</name>
    <dbReference type="NCBI Taxonomy" id="1842136"/>
    <lineage>
        <taxon>Bacteria</taxon>
        <taxon>Pseudomonadati</taxon>
        <taxon>Pseudomonadota</taxon>
        <taxon>Gammaproteobacteria</taxon>
        <taxon>Steroidobacterales</taxon>
        <taxon>Steroidobacteraceae</taxon>
        <taxon>Steroidobacter</taxon>
    </lineage>
</organism>